<dbReference type="GeneID" id="20819442"/>
<reference evidence="9" key="1">
    <citation type="submission" date="2013-12" db="EMBL/GenBank/DDBJ databases">
        <title>The Genome Sequence of Aphanomyces astaci APO3.</title>
        <authorList>
            <consortium name="The Broad Institute Genomics Platform"/>
            <person name="Russ C."/>
            <person name="Tyler B."/>
            <person name="van West P."/>
            <person name="Dieguez-Uribeondo J."/>
            <person name="Young S.K."/>
            <person name="Zeng Q."/>
            <person name="Gargeya S."/>
            <person name="Fitzgerald M."/>
            <person name="Abouelleil A."/>
            <person name="Alvarado L."/>
            <person name="Chapman S.B."/>
            <person name="Gainer-Dewar J."/>
            <person name="Goldberg J."/>
            <person name="Griggs A."/>
            <person name="Gujja S."/>
            <person name="Hansen M."/>
            <person name="Howarth C."/>
            <person name="Imamovic A."/>
            <person name="Ireland A."/>
            <person name="Larimer J."/>
            <person name="McCowan C."/>
            <person name="Murphy C."/>
            <person name="Pearson M."/>
            <person name="Poon T.W."/>
            <person name="Priest M."/>
            <person name="Roberts A."/>
            <person name="Saif S."/>
            <person name="Shea T."/>
            <person name="Sykes S."/>
            <person name="Wortman J."/>
            <person name="Nusbaum C."/>
            <person name="Birren B."/>
        </authorList>
    </citation>
    <scope>NUCLEOTIDE SEQUENCE [LARGE SCALE GENOMIC DNA]</scope>
    <source>
        <strain evidence="9">APO3</strain>
    </source>
</reference>
<proteinExistence type="inferred from homology"/>
<evidence type="ECO:0000256" key="2">
    <source>
        <dbReference type="ARBA" id="ARBA00004123"/>
    </source>
</evidence>
<name>W4FGS9_APHAT</name>
<dbReference type="GO" id="GO:0004518">
    <property type="term" value="F:nuclease activity"/>
    <property type="evidence" value="ECO:0007669"/>
    <property type="project" value="UniProtKB-KW"/>
</dbReference>
<dbReference type="InterPro" id="IPR027806">
    <property type="entry name" value="HARBI1_dom"/>
</dbReference>
<dbReference type="VEuPathDB" id="FungiDB:H257_17446"/>
<feature type="domain" description="DDE Tnp4" evidence="8">
    <location>
        <begin position="202"/>
        <end position="348"/>
    </location>
</feature>
<organism evidence="9">
    <name type="scientific">Aphanomyces astaci</name>
    <name type="common">Crayfish plague agent</name>
    <dbReference type="NCBI Taxonomy" id="112090"/>
    <lineage>
        <taxon>Eukaryota</taxon>
        <taxon>Sar</taxon>
        <taxon>Stramenopiles</taxon>
        <taxon>Oomycota</taxon>
        <taxon>Saprolegniomycetes</taxon>
        <taxon>Saprolegniales</taxon>
        <taxon>Verrucalvaceae</taxon>
        <taxon>Aphanomyces</taxon>
    </lineage>
</organism>
<dbReference type="AlphaFoldDB" id="W4FGS9"/>
<evidence type="ECO:0000256" key="3">
    <source>
        <dbReference type="ARBA" id="ARBA00006958"/>
    </source>
</evidence>
<evidence type="ECO:0000256" key="6">
    <source>
        <dbReference type="ARBA" id="ARBA00022801"/>
    </source>
</evidence>
<dbReference type="OrthoDB" id="104598at2759"/>
<keyword evidence="7" id="KW-0539">Nucleus</keyword>
<evidence type="ECO:0000259" key="8">
    <source>
        <dbReference type="Pfam" id="PF13359"/>
    </source>
</evidence>
<evidence type="ECO:0000256" key="4">
    <source>
        <dbReference type="ARBA" id="ARBA00022722"/>
    </source>
</evidence>
<dbReference type="GO" id="GO:0016787">
    <property type="term" value="F:hydrolase activity"/>
    <property type="evidence" value="ECO:0007669"/>
    <property type="project" value="UniProtKB-KW"/>
</dbReference>
<dbReference type="InterPro" id="IPR043519">
    <property type="entry name" value="NT_sf"/>
</dbReference>
<protein>
    <recommendedName>
        <fullName evidence="8">DDE Tnp4 domain-containing protein</fullName>
    </recommendedName>
</protein>
<gene>
    <name evidence="9" type="ORF">H257_17446</name>
</gene>
<evidence type="ECO:0000256" key="5">
    <source>
        <dbReference type="ARBA" id="ARBA00022723"/>
    </source>
</evidence>
<evidence type="ECO:0000256" key="1">
    <source>
        <dbReference type="ARBA" id="ARBA00001968"/>
    </source>
</evidence>
<dbReference type="STRING" id="112090.W4FGS9"/>
<dbReference type="GO" id="GO:0005634">
    <property type="term" value="C:nucleus"/>
    <property type="evidence" value="ECO:0007669"/>
    <property type="project" value="UniProtKB-SubCell"/>
</dbReference>
<dbReference type="Pfam" id="PF13359">
    <property type="entry name" value="DDE_Tnp_4"/>
    <property type="match status" value="1"/>
</dbReference>
<accession>W4FGS9</accession>
<comment type="subcellular location">
    <subcellularLocation>
        <location evidence="2">Nucleus</location>
    </subcellularLocation>
</comment>
<comment type="similarity">
    <text evidence="3">Belongs to the HARBI1 family.</text>
</comment>
<keyword evidence="5" id="KW-0479">Metal-binding</keyword>
<dbReference type="PANTHER" id="PTHR22930:SF85">
    <property type="entry name" value="GH03217P-RELATED"/>
    <property type="match status" value="1"/>
</dbReference>
<evidence type="ECO:0000313" key="9">
    <source>
        <dbReference type="EMBL" id="ETV65968.1"/>
    </source>
</evidence>
<dbReference type="PANTHER" id="PTHR22930">
    <property type="match status" value="1"/>
</dbReference>
<dbReference type="RefSeq" id="XP_009844547.1">
    <property type="nucleotide sequence ID" value="XM_009846245.1"/>
</dbReference>
<evidence type="ECO:0000256" key="7">
    <source>
        <dbReference type="ARBA" id="ARBA00023242"/>
    </source>
</evidence>
<keyword evidence="6" id="KW-0378">Hydrolase</keyword>
<dbReference type="InterPro" id="IPR045249">
    <property type="entry name" value="HARBI1-like"/>
</dbReference>
<dbReference type="EMBL" id="KI913220">
    <property type="protein sequence ID" value="ETV65968.1"/>
    <property type="molecule type" value="Genomic_DNA"/>
</dbReference>
<dbReference type="GO" id="GO:0046872">
    <property type="term" value="F:metal ion binding"/>
    <property type="evidence" value="ECO:0007669"/>
    <property type="project" value="UniProtKB-KW"/>
</dbReference>
<keyword evidence="4" id="KW-0540">Nuclease</keyword>
<dbReference type="SUPFAM" id="SSF81301">
    <property type="entry name" value="Nucleotidyltransferase"/>
    <property type="match status" value="1"/>
</dbReference>
<comment type="cofactor">
    <cofactor evidence="1">
        <name>a divalent metal cation</name>
        <dbReference type="ChEBI" id="CHEBI:60240"/>
    </cofactor>
</comment>
<sequence>MERCMRLLNPLILGCPALRQVDAMINQAFGPTLESERCSYSITPLGSYPLKTYLPDSDIDVCLKVPDAAATWHLAVTQALIGAATPAAWFHDNLRCDQAVFRRLVDLLRQRLQPNERQSSHSFEKKVAVTLYFLGSEGGYRETAAAFGMAKSWCITVVATVVDVLASQAKLWIRLPTFPGDWSRIERGFYKAQRFPGVVGAVDGTLIDIQRPREYDGFYNRSGDPSLNVQAMVDHRMVFLSVDIRPGSFSDKKIWKVSQLGQTIRRCIPTGSHVIGDSGYTLLPWLLTPYVPHEEGGRLSNTQKRFNYKLSSTRMVVECAFGRLKERFRILKSVMNERSLDRTVAITTSCF</sequence>
<dbReference type="Gene3D" id="3.30.460.10">
    <property type="entry name" value="Beta Polymerase, domain 2"/>
    <property type="match status" value="1"/>
</dbReference>